<name>A0A7S0I7Q9_MICPS</name>
<dbReference type="EMBL" id="HBEQ01000767">
    <property type="protein sequence ID" value="CAD8513168.1"/>
    <property type="molecule type" value="Transcribed_RNA"/>
</dbReference>
<dbReference type="PROSITE" id="PS50903">
    <property type="entry name" value="RUBREDOXIN_LIKE"/>
    <property type="match status" value="1"/>
</dbReference>
<dbReference type="InterPro" id="IPR024934">
    <property type="entry name" value="Rubredoxin-like_dom"/>
</dbReference>
<proteinExistence type="predicted"/>
<accession>A0A7S0I7Q9</accession>
<reference evidence="2" key="1">
    <citation type="submission" date="2021-01" db="EMBL/GenBank/DDBJ databases">
        <authorList>
            <person name="Corre E."/>
            <person name="Pelletier E."/>
            <person name="Niang G."/>
            <person name="Scheremetjew M."/>
            <person name="Finn R."/>
            <person name="Kale V."/>
            <person name="Holt S."/>
            <person name="Cochrane G."/>
            <person name="Meng A."/>
            <person name="Brown T."/>
            <person name="Cohen L."/>
        </authorList>
    </citation>
    <scope>NUCLEOTIDE SEQUENCE</scope>
    <source>
        <strain evidence="2">CCMP1723</strain>
    </source>
</reference>
<dbReference type="PANTHER" id="PTHR47661">
    <property type="entry name" value="PHOSPHOGLUCAN PHOSPHATASE LSF1, CHLOROPLASTIC"/>
    <property type="match status" value="1"/>
</dbReference>
<organism evidence="2">
    <name type="scientific">Micromonas pusilla</name>
    <name type="common">Picoplanktonic green alga</name>
    <name type="synonym">Chromulina pusilla</name>
    <dbReference type="NCBI Taxonomy" id="38833"/>
    <lineage>
        <taxon>Eukaryota</taxon>
        <taxon>Viridiplantae</taxon>
        <taxon>Chlorophyta</taxon>
        <taxon>Mamiellophyceae</taxon>
        <taxon>Mamiellales</taxon>
        <taxon>Mamiellaceae</taxon>
        <taxon>Micromonas</taxon>
    </lineage>
</organism>
<evidence type="ECO:0000313" key="2">
    <source>
        <dbReference type="EMBL" id="CAD8513168.1"/>
    </source>
</evidence>
<dbReference type="PANTHER" id="PTHR47661:SF4">
    <property type="entry name" value="OS08G0162600 PROTEIN"/>
    <property type="match status" value="1"/>
</dbReference>
<dbReference type="Gene3D" id="2.20.28.10">
    <property type="match status" value="1"/>
</dbReference>
<dbReference type="AlphaFoldDB" id="A0A7S0I7Q9"/>
<evidence type="ECO:0000259" key="1">
    <source>
        <dbReference type="PROSITE" id="PS50903"/>
    </source>
</evidence>
<feature type="domain" description="Rubredoxin-like" evidence="1">
    <location>
        <begin position="160"/>
        <end position="200"/>
    </location>
</feature>
<gene>
    <name evidence="2" type="ORF">MCOM1403_LOCUS593</name>
</gene>
<sequence>MAAIANVATPLTAVRGSSFAGARVRSKAAAAAPTRRVVTTRAAAGETLVSVDKPLGVNLKASNKGISGGVEIASARGNAAKAGLKAGDYIVYTSSFFGDELWPADQLGFVRSAIQACPNQVDFVIVRDAKQAATIDVKRLPKRPAPPRFGKKLSAAQKERATHICVDCGYVYTLPTPFKEQGKDYKCPQCNAPRSRFANYDPETGKASGGAASNAPLITTAATVVGLAGIGYYLAQLL</sequence>
<protein>
    <recommendedName>
        <fullName evidence="1">Rubredoxin-like domain-containing protein</fullName>
    </recommendedName>
</protein>
<dbReference type="GO" id="GO:0005506">
    <property type="term" value="F:iron ion binding"/>
    <property type="evidence" value="ECO:0007669"/>
    <property type="project" value="InterPro"/>
</dbReference>
<dbReference type="SUPFAM" id="SSF57802">
    <property type="entry name" value="Rubredoxin-like"/>
    <property type="match status" value="1"/>
</dbReference>